<organism evidence="3 4">
    <name type="scientific">Chryseobacterium arthrosphaerae</name>
    <dbReference type="NCBI Taxonomy" id="651561"/>
    <lineage>
        <taxon>Bacteria</taxon>
        <taxon>Pseudomonadati</taxon>
        <taxon>Bacteroidota</taxon>
        <taxon>Flavobacteriia</taxon>
        <taxon>Flavobacteriales</taxon>
        <taxon>Weeksellaceae</taxon>
        <taxon>Chryseobacterium group</taxon>
        <taxon>Chryseobacterium</taxon>
    </lineage>
</organism>
<dbReference type="EMBL" id="JAZGJU010000074">
    <property type="protein sequence ID" value="MEE6130092.1"/>
    <property type="molecule type" value="Genomic_DNA"/>
</dbReference>
<evidence type="ECO:0000256" key="2">
    <source>
        <dbReference type="SAM" id="SignalP"/>
    </source>
</evidence>
<name>A0ABU7R5L9_9FLAO</name>
<gene>
    <name evidence="3" type="ORF">V2E39_22030</name>
</gene>
<proteinExistence type="predicted"/>
<evidence type="ECO:0000313" key="4">
    <source>
        <dbReference type="Proteomes" id="UP001350005"/>
    </source>
</evidence>
<evidence type="ECO:0000256" key="1">
    <source>
        <dbReference type="ARBA" id="ARBA00022729"/>
    </source>
</evidence>
<reference evidence="3 4" key="1">
    <citation type="submission" date="2024-01" db="EMBL/GenBank/DDBJ databases">
        <title>Whole genome of Chryseobacterium arthrosphaerae NNCa 2741.</title>
        <authorList>
            <person name="Boriskina E.V."/>
            <person name="Gordinskaya N.A."/>
            <person name="Kropotov V.S."/>
            <person name="Alekseeva A.E."/>
            <person name="Makhova M.A."/>
            <person name="Kryazhev D.V."/>
            <person name="Shkurkina I.S."/>
        </authorList>
    </citation>
    <scope>NUCLEOTIDE SEQUENCE [LARGE SCALE GENOMIC DNA]</scope>
    <source>
        <strain evidence="3 4">NNCa 2741</strain>
    </source>
</reference>
<dbReference type="Proteomes" id="UP001350005">
    <property type="component" value="Unassembled WGS sequence"/>
</dbReference>
<keyword evidence="4" id="KW-1185">Reference proteome</keyword>
<dbReference type="InterPro" id="IPR008928">
    <property type="entry name" value="6-hairpin_glycosidase_sf"/>
</dbReference>
<comment type="caution">
    <text evidence="3">The sequence shown here is derived from an EMBL/GenBank/DDBJ whole genome shotgun (WGS) entry which is preliminary data.</text>
</comment>
<feature type="chain" id="PRO_5045765914" evidence="2">
    <location>
        <begin position="19"/>
        <end position="962"/>
    </location>
</feature>
<dbReference type="SUPFAM" id="SSF48208">
    <property type="entry name" value="Six-hairpin glycosidases"/>
    <property type="match status" value="1"/>
</dbReference>
<dbReference type="RefSeq" id="WP_241310753.1">
    <property type="nucleotide sequence ID" value="NZ_JAKYXJ010000011.1"/>
</dbReference>
<feature type="signal peptide" evidence="2">
    <location>
        <begin position="1"/>
        <end position="18"/>
    </location>
</feature>
<evidence type="ECO:0000313" key="3">
    <source>
        <dbReference type="EMBL" id="MEE6130092.1"/>
    </source>
</evidence>
<dbReference type="NCBIfam" id="TIGR04183">
    <property type="entry name" value="Por_Secre_tail"/>
    <property type="match status" value="1"/>
</dbReference>
<dbReference type="SUPFAM" id="SSF69318">
    <property type="entry name" value="Integrin alpha N-terminal domain"/>
    <property type="match status" value="1"/>
</dbReference>
<sequence>MKYFCSLLLFSATLGAQVQPVIYDTIALNIPQNKDVYATNNSIENVINISKTFMGQSKLTSIDVNDNYKPKYEGGNWPEGSWFRGYFSGYEHNRDTTVNGPEEFYKEDLSIPDYLPRYWSSHPQPRATSKQIRALIHFDNYLGNHNNSETIVKGLNYLISQIQQYGGYVYWWTREGQTNFEQNDNRVPGKNKVLVYETGSALAALCEGYLYLKKNNIPVSQNLYEAITKSADHIRDKDINQDFNNPTHNNDTLPKYNGDYNTVNYMAFGLWSLSKAYKITGDCEYLKKIIELSNWIVNRQHSGNDICNGTWKDGEGKLNETGTTEIYGESKIVYHTIILRGLVEALDAIPKSEKDIRKNLASAIKKATNHIIKYRVQYEGNDIGTTSLVYNDINCNKLSHIDYGYYYGDDIVETLALLAYYSRFNADGTGDALFSNDETQRLKKILNIVSRVTADWIDPVTNNQGNYYSALYMTSLAYYLDYTKAIKNNTKVFEVDNTNFFDSEKTSKPVSLDFDHDGVRDEVAYFSTNGDKTFLNVAKMAPDGSISSVKNVWGSAGYPLELFSDRIVSGDFNGDGYFDDIAVMYDYGGGETRIHVFEGTGSGFIYSNEAQGWWKETGYYANLIGDRMVSGDFDNNNIHNDIAVMYDYGNGETRIHVFQGQGSNKSFKYLGADGFWKSTSYPANNIISNIVSGNFDNDGRHNDIAVFYKNSNDATAVHVFQGMGSSFVFHQWWADSGYPFNQFAKRIVSGNFYDGNKRDDIAVLYESDPEHTNLQLFQGKGDHFNYLGSTGYWASTNYDSKKIKGKLVDFNIENDDKSQLFAMYNVSNKDSKLQVFKNNMYNTPPNFALSEVKDWWKNTCYGDVNLQNQHVPSSVSRMVGRPSEKDTSDKISDIRIYKDSGSYEVVSQEKIKSIQIFNFSGKMIQEYTGILSNRFRFDILKGNYIVKVSDINNKISTKKILD</sequence>
<dbReference type="Gene3D" id="2.40.128.340">
    <property type="match status" value="1"/>
</dbReference>
<protein>
    <submittedName>
        <fullName evidence="3">T9SS type A sorting domain-containing protein</fullName>
    </submittedName>
</protein>
<accession>A0ABU7R5L9</accession>
<keyword evidence="1 2" id="KW-0732">Signal</keyword>
<dbReference type="InterPro" id="IPR028994">
    <property type="entry name" value="Integrin_alpha_N"/>
</dbReference>
<dbReference type="InterPro" id="IPR026444">
    <property type="entry name" value="Secre_tail"/>
</dbReference>